<organism evidence="2 3">
    <name type="scientific">Primorskyibacter flagellatus</name>
    <dbReference type="NCBI Taxonomy" id="1387277"/>
    <lineage>
        <taxon>Bacteria</taxon>
        <taxon>Pseudomonadati</taxon>
        <taxon>Pseudomonadota</taxon>
        <taxon>Alphaproteobacteria</taxon>
        <taxon>Rhodobacterales</taxon>
        <taxon>Roseobacteraceae</taxon>
        <taxon>Primorskyibacter</taxon>
    </lineage>
</organism>
<dbReference type="InterPro" id="IPR036197">
    <property type="entry name" value="NarG-like_sf"/>
</dbReference>
<evidence type="ECO:0000313" key="3">
    <source>
        <dbReference type="Proteomes" id="UP000612855"/>
    </source>
</evidence>
<protein>
    <submittedName>
        <fullName evidence="2">Tricarballylate utilization protein B</fullName>
    </submittedName>
</protein>
<dbReference type="EMBL" id="BMFJ01000001">
    <property type="protein sequence ID" value="GGE36062.1"/>
    <property type="molecule type" value="Genomic_DNA"/>
</dbReference>
<reference evidence="3" key="1">
    <citation type="journal article" date="2019" name="Int. J. Syst. Evol. Microbiol.">
        <title>The Global Catalogue of Microorganisms (GCM) 10K type strain sequencing project: providing services to taxonomists for standard genome sequencing and annotation.</title>
        <authorList>
            <consortium name="The Broad Institute Genomics Platform"/>
            <consortium name="The Broad Institute Genome Sequencing Center for Infectious Disease"/>
            <person name="Wu L."/>
            <person name="Ma J."/>
        </authorList>
    </citation>
    <scope>NUCLEOTIDE SEQUENCE [LARGE SCALE GENOMIC DNA]</scope>
    <source>
        <strain evidence="3">CGMCC 1.12664</strain>
    </source>
</reference>
<dbReference type="SUPFAM" id="SSF54862">
    <property type="entry name" value="4Fe-4S ferredoxins"/>
    <property type="match status" value="1"/>
</dbReference>
<proteinExistence type="predicted"/>
<dbReference type="SUPFAM" id="SSF103501">
    <property type="entry name" value="Respiratory nitrate reductase 1 gamma chain"/>
    <property type="match status" value="1"/>
</dbReference>
<sequence>MSLDTIPEARRQIEICNACRYCEGYCAVFPAITRQKAFADGDITQLANLCHNCRGCYYACQYTEPHEFALNLPRALAEVRTESWEDFAVPAPLARVFQRHGVALAGLLVLAVAVMVLLARGGGRTFYDVIPHGVLVAIFLPAFLAPLAVIGVSLRRYWRKVGGGPVRLAHVVSAARSAGRMRNLDGGQGQGCNFEKEERFSNARRAMHQAVMWGFLLCFASTLSGTVLHYLGWPAPYGPFSVPKLFGVPGGLLLTLGAVGLAALKPKGDRGLGDPAVWGGEMAFVLLLALTGGSGLLLYAVTGTGLVAPVFALHLGAVMTLFLLMPYSKMVHGFFRFAALVRDAQGR</sequence>
<feature type="transmembrane region" description="Helical" evidence="1">
    <location>
        <begin position="210"/>
        <end position="233"/>
    </location>
</feature>
<evidence type="ECO:0000256" key="1">
    <source>
        <dbReference type="SAM" id="Phobius"/>
    </source>
</evidence>
<feature type="transmembrane region" description="Helical" evidence="1">
    <location>
        <begin position="245"/>
        <end position="264"/>
    </location>
</feature>
<accession>A0A917EH72</accession>
<feature type="transmembrane region" description="Helical" evidence="1">
    <location>
        <begin position="129"/>
        <end position="150"/>
    </location>
</feature>
<keyword evidence="1" id="KW-0812">Transmembrane</keyword>
<dbReference type="InterPro" id="IPR012830">
    <property type="entry name" value="Citrate_utilization_prot_B"/>
</dbReference>
<dbReference type="NCBIfam" id="TIGR02484">
    <property type="entry name" value="CitB"/>
    <property type="match status" value="1"/>
</dbReference>
<keyword evidence="1" id="KW-1133">Transmembrane helix</keyword>
<name>A0A917EH72_9RHOB</name>
<feature type="transmembrane region" description="Helical" evidence="1">
    <location>
        <begin position="102"/>
        <end position="123"/>
    </location>
</feature>
<keyword evidence="3" id="KW-1185">Reference proteome</keyword>
<dbReference type="Proteomes" id="UP000612855">
    <property type="component" value="Unassembled WGS sequence"/>
</dbReference>
<dbReference type="RefSeq" id="WP_188477986.1">
    <property type="nucleotide sequence ID" value="NZ_BMFJ01000001.1"/>
</dbReference>
<feature type="transmembrane region" description="Helical" evidence="1">
    <location>
        <begin position="306"/>
        <end position="327"/>
    </location>
</feature>
<comment type="caution">
    <text evidence="2">The sequence shown here is derived from an EMBL/GenBank/DDBJ whole genome shotgun (WGS) entry which is preliminary data.</text>
</comment>
<feature type="transmembrane region" description="Helical" evidence="1">
    <location>
        <begin position="276"/>
        <end position="300"/>
    </location>
</feature>
<evidence type="ECO:0000313" key="2">
    <source>
        <dbReference type="EMBL" id="GGE36062.1"/>
    </source>
</evidence>
<gene>
    <name evidence="2" type="ORF">GCM10011360_24790</name>
</gene>
<dbReference type="AlphaFoldDB" id="A0A917EH72"/>
<keyword evidence="1" id="KW-0472">Membrane</keyword>